<dbReference type="PANTHER" id="PTHR43245">
    <property type="entry name" value="BIFUNCTIONAL POLYMYXIN RESISTANCE PROTEIN ARNA"/>
    <property type="match status" value="1"/>
</dbReference>
<dbReference type="EMBL" id="CP060131">
    <property type="protein sequence ID" value="QNG55066.1"/>
    <property type="molecule type" value="Genomic_DNA"/>
</dbReference>
<dbReference type="PANTHER" id="PTHR43245:SF23">
    <property type="entry name" value="NAD(P)-BINDING DOMAIN-CONTAINING PROTEIN"/>
    <property type="match status" value="1"/>
</dbReference>
<dbReference type="RefSeq" id="WP_185721864.1">
    <property type="nucleotide sequence ID" value="NZ_BAAAWI010000001.1"/>
</dbReference>
<evidence type="ECO:0000313" key="2">
    <source>
        <dbReference type="EMBL" id="QNG55066.1"/>
    </source>
</evidence>
<feature type="domain" description="NAD-dependent epimerase/dehydratase" evidence="1">
    <location>
        <begin position="4"/>
        <end position="236"/>
    </location>
</feature>
<proteinExistence type="predicted"/>
<dbReference type="CDD" id="cd08946">
    <property type="entry name" value="SDR_e"/>
    <property type="match status" value="1"/>
</dbReference>
<dbReference type="KEGG" id="ppel:H6H00_15070"/>
<accession>A0A7G7MQK5</accession>
<keyword evidence="3" id="KW-1185">Reference proteome</keyword>
<sequence length="355" mass="39407">MQRVLVTGAAGYIGTTLVPMLLEHGYAVRAVDRLFFGDDVLAPHENLEVVKTDARLLEPGHLDGVDMVIDLVAISNDPSGELFQDATYQINEQARVRCARLAREAGVQRYVLPSSCSIYGFQEPGVICSETQPTNPLTTYAKANERAEHGVLALASDEFCVVVLRQATVYGYSPRMRFDLAINGMTYGAWKNGVLPLMRDGSQWRPMVHVRDAARAQIFMLTAPVERVNGEIFNVGSEANNYQLGPLAEEVADSMANRPTIEWYGDADHRSYQVAFDKIESLGWKAELTARDGAREIAEKLENGTLEQTEKTITLSWYKDLVRWHRIIKDVELGGGILDIEGVEKMLGEKVLGDS</sequence>
<dbReference type="Gene3D" id="3.40.50.720">
    <property type="entry name" value="NAD(P)-binding Rossmann-like Domain"/>
    <property type="match status" value="1"/>
</dbReference>
<dbReference type="AlphaFoldDB" id="A0A7G7MQK5"/>
<organism evidence="2 3">
    <name type="scientific">Pseudonocardia petroleophila</name>
    <dbReference type="NCBI Taxonomy" id="37331"/>
    <lineage>
        <taxon>Bacteria</taxon>
        <taxon>Bacillati</taxon>
        <taxon>Actinomycetota</taxon>
        <taxon>Actinomycetes</taxon>
        <taxon>Pseudonocardiales</taxon>
        <taxon>Pseudonocardiaceae</taxon>
        <taxon>Pseudonocardia</taxon>
    </lineage>
</organism>
<dbReference type="InterPro" id="IPR050177">
    <property type="entry name" value="Lipid_A_modif_metabolic_enz"/>
</dbReference>
<dbReference type="SUPFAM" id="SSF51735">
    <property type="entry name" value="NAD(P)-binding Rossmann-fold domains"/>
    <property type="match status" value="1"/>
</dbReference>
<evidence type="ECO:0000259" key="1">
    <source>
        <dbReference type="Pfam" id="PF01370"/>
    </source>
</evidence>
<dbReference type="Proteomes" id="UP000515728">
    <property type="component" value="Chromosome"/>
</dbReference>
<name>A0A7G7MQK5_9PSEU</name>
<gene>
    <name evidence="2" type="ORF">H6H00_15070</name>
</gene>
<dbReference type="InterPro" id="IPR001509">
    <property type="entry name" value="Epimerase_deHydtase"/>
</dbReference>
<evidence type="ECO:0000313" key="3">
    <source>
        <dbReference type="Proteomes" id="UP000515728"/>
    </source>
</evidence>
<reference evidence="2 3" key="1">
    <citation type="submission" date="2020-08" db="EMBL/GenBank/DDBJ databases">
        <authorList>
            <person name="Mo P."/>
        </authorList>
    </citation>
    <scope>NUCLEOTIDE SEQUENCE [LARGE SCALE GENOMIC DNA]</scope>
    <source>
        <strain evidence="2 3">CGMCC 4.1532</strain>
    </source>
</reference>
<dbReference type="Pfam" id="PF01370">
    <property type="entry name" value="Epimerase"/>
    <property type="match status" value="1"/>
</dbReference>
<dbReference type="InterPro" id="IPR036291">
    <property type="entry name" value="NAD(P)-bd_dom_sf"/>
</dbReference>
<protein>
    <submittedName>
        <fullName evidence="2">SDR family oxidoreductase</fullName>
    </submittedName>
</protein>